<dbReference type="PANTHER" id="PTHR18895">
    <property type="entry name" value="HEMK METHYLTRANSFERASE"/>
    <property type="match status" value="1"/>
</dbReference>
<feature type="domain" description="Methyltransferase small" evidence="6">
    <location>
        <begin position="108"/>
        <end position="189"/>
    </location>
</feature>
<dbReference type="Pfam" id="PF17827">
    <property type="entry name" value="PrmC_N"/>
    <property type="match status" value="1"/>
</dbReference>
<keyword evidence="2 5" id="KW-0808">Transferase</keyword>
<dbReference type="InterPro" id="IPR004556">
    <property type="entry name" value="HemK-like"/>
</dbReference>
<dbReference type="RefSeq" id="WP_350332426.1">
    <property type="nucleotide sequence ID" value="NZ_CP054719.1"/>
</dbReference>
<dbReference type="Proteomes" id="UP000594001">
    <property type="component" value="Chromosome"/>
</dbReference>
<accession>A0A7L9RT27</accession>
<dbReference type="InterPro" id="IPR007848">
    <property type="entry name" value="Small_mtfrase_dom"/>
</dbReference>
<dbReference type="EC" id="2.1.1.297" evidence="5"/>
<dbReference type="InterPro" id="IPR019874">
    <property type="entry name" value="RF_methyltr_PrmC"/>
</dbReference>
<dbReference type="EMBL" id="CP054719">
    <property type="protein sequence ID" value="QOL19681.1"/>
    <property type="molecule type" value="Genomic_DNA"/>
</dbReference>
<comment type="function">
    <text evidence="5">Methylates the class 1 translation termination release factors RF1/PrfA and RF2/PrfB on the glutamine residue of the universally conserved GGQ motif.</text>
</comment>
<protein>
    <recommendedName>
        <fullName evidence="5">Release factor glutamine methyltransferase</fullName>
        <shortName evidence="5">RF MTase</shortName>
        <ecNumber evidence="5">2.1.1.297</ecNumber>
    </recommendedName>
    <alternativeName>
        <fullName evidence="5">N5-glutamine methyltransferase PrmC</fullName>
    </alternativeName>
    <alternativeName>
        <fullName evidence="5">Protein-(glutamine-N5) MTase PrmC</fullName>
    </alternativeName>
    <alternativeName>
        <fullName evidence="5">Protein-glutamine N-methyltransferase PrmC</fullName>
    </alternativeName>
</protein>
<proteinExistence type="inferred from homology"/>
<keyword evidence="9" id="KW-1185">Reference proteome</keyword>
<evidence type="ECO:0000256" key="4">
    <source>
        <dbReference type="ARBA" id="ARBA00048391"/>
    </source>
</evidence>
<feature type="binding site" evidence="5">
    <location>
        <position position="185"/>
    </location>
    <ligand>
        <name>S-adenosyl-L-methionine</name>
        <dbReference type="ChEBI" id="CHEBI:59789"/>
    </ligand>
</feature>
<dbReference type="NCBIfam" id="TIGR03534">
    <property type="entry name" value="RF_mod_PrmC"/>
    <property type="match status" value="1"/>
</dbReference>
<dbReference type="PANTHER" id="PTHR18895:SF74">
    <property type="entry name" value="MTRF1L RELEASE FACTOR GLUTAMINE METHYLTRANSFERASE"/>
    <property type="match status" value="1"/>
</dbReference>
<reference evidence="8 9" key="1">
    <citation type="submission" date="2020-06" db="EMBL/GenBank/DDBJ databases">
        <title>The endosymbiont of the kinetoplastid Bodo saltans is a Paracaedibacter-like alpha-proteobacterium possessing a putative toxin-antitoxin system.</title>
        <authorList>
            <person name="Midha S."/>
            <person name="Rigden D.J."/>
            <person name="Siozios S."/>
            <person name="Hurst G.D.D."/>
            <person name="Jackson A.P."/>
        </authorList>
    </citation>
    <scope>NUCLEOTIDE SEQUENCE [LARGE SCALE GENOMIC DNA]</scope>
    <source>
        <strain evidence="8">Lake Konstanz</strain>
    </source>
</reference>
<dbReference type="InterPro" id="IPR050320">
    <property type="entry name" value="N5-glutamine_MTase"/>
</dbReference>
<feature type="binding site" evidence="5">
    <location>
        <position position="142"/>
    </location>
    <ligand>
        <name>S-adenosyl-L-methionine</name>
        <dbReference type="ChEBI" id="CHEBI:59789"/>
    </ligand>
</feature>
<evidence type="ECO:0000256" key="5">
    <source>
        <dbReference type="HAMAP-Rule" id="MF_02126"/>
    </source>
</evidence>
<evidence type="ECO:0000313" key="8">
    <source>
        <dbReference type="EMBL" id="QOL19681.1"/>
    </source>
</evidence>
<dbReference type="InterPro" id="IPR002052">
    <property type="entry name" value="DNA_methylase_N6_adenine_CS"/>
</dbReference>
<dbReference type="AlphaFoldDB" id="A0A7L9RT27"/>
<evidence type="ECO:0000313" key="9">
    <source>
        <dbReference type="Proteomes" id="UP000594001"/>
    </source>
</evidence>
<dbReference type="SUPFAM" id="SSF53335">
    <property type="entry name" value="S-adenosyl-L-methionine-dependent methyltransferases"/>
    <property type="match status" value="1"/>
</dbReference>
<gene>
    <name evidence="5 8" type="primary">prmC</name>
    <name evidence="8" type="ORF">CPBP_00446</name>
</gene>
<keyword evidence="3 5" id="KW-0949">S-adenosyl-L-methionine</keyword>
<dbReference type="Gene3D" id="1.10.8.10">
    <property type="entry name" value="DNA helicase RuvA subunit, C-terminal domain"/>
    <property type="match status" value="1"/>
</dbReference>
<dbReference type="InterPro" id="IPR029063">
    <property type="entry name" value="SAM-dependent_MTases_sf"/>
</dbReference>
<organism evidence="8 9">
    <name type="scientific">Candidatus Bodocaedibacter vickermanii</name>
    <dbReference type="NCBI Taxonomy" id="2741701"/>
    <lineage>
        <taxon>Bacteria</taxon>
        <taxon>Pseudomonadati</taxon>
        <taxon>Pseudomonadota</taxon>
        <taxon>Alphaproteobacteria</taxon>
        <taxon>Holosporales</taxon>
        <taxon>Candidatus Paracaedibacteraceae</taxon>
        <taxon>Candidatus Bodocaedibacter</taxon>
    </lineage>
</organism>
<comment type="similarity">
    <text evidence="5">Belongs to the protein N5-glutamine methyltransferase family. PrmC subfamily.</text>
</comment>
<dbReference type="Gene3D" id="3.40.50.150">
    <property type="entry name" value="Vaccinia Virus protein VP39"/>
    <property type="match status" value="1"/>
</dbReference>
<dbReference type="Pfam" id="PF05175">
    <property type="entry name" value="MTS"/>
    <property type="match status" value="1"/>
</dbReference>
<dbReference type="GO" id="GO:0102559">
    <property type="term" value="F:peptide chain release factor N(5)-glutamine methyltransferase activity"/>
    <property type="evidence" value="ECO:0007669"/>
    <property type="project" value="UniProtKB-EC"/>
</dbReference>
<dbReference type="KEGG" id="pbal:CPBP_00446"/>
<evidence type="ECO:0000256" key="3">
    <source>
        <dbReference type="ARBA" id="ARBA00022691"/>
    </source>
</evidence>
<dbReference type="CDD" id="cd02440">
    <property type="entry name" value="AdoMet_MTases"/>
    <property type="match status" value="1"/>
</dbReference>
<dbReference type="InterPro" id="IPR040758">
    <property type="entry name" value="PrmC_N"/>
</dbReference>
<evidence type="ECO:0000259" key="7">
    <source>
        <dbReference type="Pfam" id="PF17827"/>
    </source>
</evidence>
<evidence type="ECO:0000256" key="2">
    <source>
        <dbReference type="ARBA" id="ARBA00022679"/>
    </source>
</evidence>
<dbReference type="GO" id="GO:0032259">
    <property type="term" value="P:methylation"/>
    <property type="evidence" value="ECO:0007669"/>
    <property type="project" value="UniProtKB-KW"/>
</dbReference>
<evidence type="ECO:0000259" key="6">
    <source>
        <dbReference type="Pfam" id="PF05175"/>
    </source>
</evidence>
<feature type="binding site" evidence="5">
    <location>
        <begin position="185"/>
        <end position="188"/>
    </location>
    <ligand>
        <name>substrate</name>
    </ligand>
</feature>
<feature type="binding site" evidence="5">
    <location>
        <begin position="119"/>
        <end position="123"/>
    </location>
    <ligand>
        <name>S-adenosyl-L-methionine</name>
        <dbReference type="ChEBI" id="CHEBI:59789"/>
    </ligand>
</feature>
<comment type="catalytic activity">
    <reaction evidence="4 5">
        <text>L-glutaminyl-[peptide chain release factor] + S-adenosyl-L-methionine = N(5)-methyl-L-glutaminyl-[peptide chain release factor] + S-adenosyl-L-homocysteine + H(+)</text>
        <dbReference type="Rhea" id="RHEA:42896"/>
        <dbReference type="Rhea" id="RHEA-COMP:10271"/>
        <dbReference type="Rhea" id="RHEA-COMP:10272"/>
        <dbReference type="ChEBI" id="CHEBI:15378"/>
        <dbReference type="ChEBI" id="CHEBI:30011"/>
        <dbReference type="ChEBI" id="CHEBI:57856"/>
        <dbReference type="ChEBI" id="CHEBI:59789"/>
        <dbReference type="ChEBI" id="CHEBI:61891"/>
        <dbReference type="EC" id="2.1.1.297"/>
    </reaction>
</comment>
<keyword evidence="1 5" id="KW-0489">Methyltransferase</keyword>
<name>A0A7L9RT27_9PROT</name>
<dbReference type="NCBIfam" id="TIGR00536">
    <property type="entry name" value="hemK_fam"/>
    <property type="match status" value="1"/>
</dbReference>
<evidence type="ECO:0000256" key="1">
    <source>
        <dbReference type="ARBA" id="ARBA00022603"/>
    </source>
</evidence>
<sequence length="278" mass="31234">MRSITKIIELVDISVPNVFIKYDAYQLLADRVGLSRQALRTHKDKIVSEDIVHQFQSDLKDLIQGKPLHRILGYRYFWKDKFELSYDTLEPRPDTETLIEVCLKYVSNKETAYRILDLGTGSGCILASLLQEYPNAFGVGVDISQGALETANTNADYLGISDRVEWMQSDWLTNVQGKFDIIISNPPYIPSLDVQGLSENVQAYDPLKALDGGADGLDAYRQLAEQLPSIIKDNTLIILEIGYDQGESVPALFKAHGYNIVTLEKDYGGNPRCLVLRK</sequence>
<feature type="domain" description="Release factor glutamine methyltransferase N-terminal" evidence="7">
    <location>
        <begin position="22"/>
        <end position="73"/>
    </location>
</feature>
<dbReference type="GO" id="GO:0003676">
    <property type="term" value="F:nucleic acid binding"/>
    <property type="evidence" value="ECO:0007669"/>
    <property type="project" value="InterPro"/>
</dbReference>
<feature type="binding site" evidence="5">
    <location>
        <position position="171"/>
    </location>
    <ligand>
        <name>S-adenosyl-L-methionine</name>
        <dbReference type="ChEBI" id="CHEBI:59789"/>
    </ligand>
</feature>
<dbReference type="HAMAP" id="MF_02126">
    <property type="entry name" value="RF_methyltr_PrmC"/>
    <property type="match status" value="1"/>
</dbReference>
<dbReference type="PROSITE" id="PS00092">
    <property type="entry name" value="N6_MTASE"/>
    <property type="match status" value="1"/>
</dbReference>